<feature type="domain" description="Archaeal flagella protein FlaD/E" evidence="4">
    <location>
        <begin position="230"/>
        <end position="318"/>
    </location>
</feature>
<dbReference type="AlphaFoldDB" id="A0A285N7Y4"/>
<organism evidence="5 6">
    <name type="scientific">Natronoarchaeum philippinense</name>
    <dbReference type="NCBI Taxonomy" id="558529"/>
    <lineage>
        <taxon>Archaea</taxon>
        <taxon>Methanobacteriati</taxon>
        <taxon>Methanobacteriota</taxon>
        <taxon>Stenosarchaea group</taxon>
        <taxon>Halobacteria</taxon>
        <taxon>Halobacteriales</taxon>
        <taxon>Natronoarchaeaceae</taxon>
    </lineage>
</organism>
<keyword evidence="6" id="KW-1185">Reference proteome</keyword>
<keyword evidence="5" id="KW-0282">Flagellum</keyword>
<evidence type="ECO:0000313" key="6">
    <source>
        <dbReference type="Proteomes" id="UP000219453"/>
    </source>
</evidence>
<evidence type="ECO:0000313" key="5">
    <source>
        <dbReference type="EMBL" id="SNZ05592.1"/>
    </source>
</evidence>
<dbReference type="Pfam" id="PF04659">
    <property type="entry name" value="Arch_fla_DE"/>
    <property type="match status" value="1"/>
</dbReference>
<sequence>MNIGTILDELGLDALAPGGPDRPDAGPDGPQDDDSEEDEESEAVDEQSDGEESTGSRSGGLFGGRSSDDADDELVERLDDVEYEIDQIRNDVEQNEATIEGIESEQLDLHDRMGQIEEHNATLLGVYDQLTDGVNPFTDSWDHSSEPKANGGESTYGVIPNEDDDSPEQEERRTRKRREGRSRRDETADSTDDEQDADDADERAPTPSPEPASTPVPETPPSGTTPPENGPYLTEFADTYATDVLVMEWLSMLIDTAGEEGALKALDHYDRIDWVSESIRRQLEVVLSGAWSESDTAPRNDLSTDVHDRSFRFIARLSQQAQLAKTDHRR</sequence>
<gene>
    <name evidence="5" type="ORF">SAMN06269185_0899</name>
</gene>
<protein>
    <submittedName>
        <fullName evidence="5">Flagella accessory protein C (FlaC)</fullName>
    </submittedName>
</protein>
<feature type="compositionally biased region" description="Acidic residues" evidence="3">
    <location>
        <begin position="30"/>
        <end position="52"/>
    </location>
</feature>
<accession>A0A285N7Y4</accession>
<dbReference type="RefSeq" id="WP_097007873.1">
    <property type="nucleotide sequence ID" value="NZ_OBEJ01000001.1"/>
</dbReference>
<dbReference type="OrthoDB" id="121879at2157"/>
<evidence type="ECO:0000259" key="4">
    <source>
        <dbReference type="Pfam" id="PF04659"/>
    </source>
</evidence>
<feature type="compositionally biased region" description="Acidic residues" evidence="3">
    <location>
        <begin position="188"/>
        <end position="201"/>
    </location>
</feature>
<reference evidence="5 6" key="1">
    <citation type="submission" date="2017-09" db="EMBL/GenBank/DDBJ databases">
        <authorList>
            <person name="Ehlers B."/>
            <person name="Leendertz F.H."/>
        </authorList>
    </citation>
    <scope>NUCLEOTIDE SEQUENCE [LARGE SCALE GENOMIC DNA]</scope>
    <source>
        <strain evidence="5 6">DSM 27208</strain>
    </source>
</reference>
<dbReference type="PANTHER" id="PTHR40698">
    <property type="entry name" value="FLAGELLA-RELATED PROTEIN E-RELATED-RELATED"/>
    <property type="match status" value="1"/>
</dbReference>
<keyword evidence="2" id="KW-0974">Archaeal flagellum</keyword>
<dbReference type="GO" id="GO:0097589">
    <property type="term" value="C:archaeal-type flagellum"/>
    <property type="evidence" value="ECO:0007669"/>
    <property type="project" value="UniProtKB-SubCell"/>
</dbReference>
<feature type="compositionally biased region" description="Pro residues" evidence="3">
    <location>
        <begin position="206"/>
        <end position="224"/>
    </location>
</feature>
<evidence type="ECO:0000256" key="1">
    <source>
        <dbReference type="ARBA" id="ARBA00004618"/>
    </source>
</evidence>
<dbReference type="Pfam" id="PF05377">
    <property type="entry name" value="FlaC_arch"/>
    <property type="match status" value="1"/>
</dbReference>
<dbReference type="GO" id="GO:0097588">
    <property type="term" value="P:archaeal or bacterial-type flagellum-dependent cell motility"/>
    <property type="evidence" value="ECO:0007669"/>
    <property type="project" value="InterPro"/>
</dbReference>
<keyword evidence="5" id="KW-0969">Cilium</keyword>
<evidence type="ECO:0000256" key="3">
    <source>
        <dbReference type="SAM" id="MobiDB-lite"/>
    </source>
</evidence>
<comment type="subcellular location">
    <subcellularLocation>
        <location evidence="1">Archaeal flagellum</location>
    </subcellularLocation>
</comment>
<dbReference type="Proteomes" id="UP000219453">
    <property type="component" value="Unassembled WGS sequence"/>
</dbReference>
<feature type="region of interest" description="Disordered" evidence="3">
    <location>
        <begin position="131"/>
        <end position="234"/>
    </location>
</feature>
<dbReference type="InterPro" id="IPR052494">
    <property type="entry name" value="Flagella_assembly_related"/>
</dbReference>
<name>A0A285N7Y4_NATPI</name>
<proteinExistence type="predicted"/>
<feature type="region of interest" description="Disordered" evidence="3">
    <location>
        <begin position="1"/>
        <end position="79"/>
    </location>
</feature>
<dbReference type="PANTHER" id="PTHR40698:SF2">
    <property type="entry name" value="FLAGELLA-RELATED PROTEIN C-RELATED"/>
    <property type="match status" value="1"/>
</dbReference>
<evidence type="ECO:0000256" key="2">
    <source>
        <dbReference type="ARBA" id="ARBA00022440"/>
    </source>
</evidence>
<dbReference type="InterPro" id="IPR006752">
    <property type="entry name" value="Arch_fla_DE"/>
</dbReference>
<keyword evidence="5" id="KW-0966">Cell projection</keyword>
<dbReference type="EMBL" id="OBEJ01000001">
    <property type="protein sequence ID" value="SNZ05592.1"/>
    <property type="molecule type" value="Genomic_DNA"/>
</dbReference>
<dbReference type="InterPro" id="IPR009205">
    <property type="entry name" value="FlaC_arc"/>
</dbReference>